<evidence type="ECO:0000256" key="21">
    <source>
        <dbReference type="ARBA" id="ARBA00064899"/>
    </source>
</evidence>
<evidence type="ECO:0000256" key="18">
    <source>
        <dbReference type="ARBA" id="ARBA00036239"/>
    </source>
</evidence>
<evidence type="ECO:0000313" key="28">
    <source>
        <dbReference type="EMBL" id="PWA17533.1"/>
    </source>
</evidence>
<evidence type="ECO:0000256" key="1">
    <source>
        <dbReference type="ARBA" id="ARBA00004651"/>
    </source>
</evidence>
<evidence type="ECO:0000256" key="12">
    <source>
        <dbReference type="ARBA" id="ARBA00023065"/>
    </source>
</evidence>
<feature type="transmembrane region" description="Helical" evidence="22">
    <location>
        <begin position="333"/>
        <end position="351"/>
    </location>
</feature>
<dbReference type="FunFam" id="1.10.238.10:FF:000002">
    <property type="entry name" value="Sodium channel protein"/>
    <property type="match status" value="1"/>
</dbReference>
<keyword evidence="7" id="KW-0677">Repeat</keyword>
<comment type="catalytic activity">
    <reaction evidence="18">
        <text>Na(+)(in) = Na(+)(out)</text>
        <dbReference type="Rhea" id="RHEA:34963"/>
        <dbReference type="ChEBI" id="CHEBI:29101"/>
    </reaction>
</comment>
<feature type="domain" description="Ion transport" evidence="24">
    <location>
        <begin position="24"/>
        <end position="63"/>
    </location>
</feature>
<keyword evidence="6 22" id="KW-0812">Transmembrane</keyword>
<evidence type="ECO:0000256" key="7">
    <source>
        <dbReference type="ARBA" id="ARBA00022737"/>
    </source>
</evidence>
<keyword evidence="15" id="KW-0325">Glycoprotein</keyword>
<keyword evidence="12 22" id="KW-0406">Ion transport</keyword>
<dbReference type="Pfam" id="PF11933">
    <property type="entry name" value="Na_trans_cytopl"/>
    <property type="match status" value="1"/>
</dbReference>
<dbReference type="InterPro" id="IPR027359">
    <property type="entry name" value="Volt_channel_dom_sf"/>
</dbReference>
<feature type="transmembrane region" description="Helical" evidence="22">
    <location>
        <begin position="824"/>
        <end position="844"/>
    </location>
</feature>
<dbReference type="InterPro" id="IPR058542">
    <property type="entry name" value="IQ_SCN5A_C"/>
</dbReference>
<feature type="transmembrane region" description="Helical" evidence="22">
    <location>
        <begin position="732"/>
        <end position="748"/>
    </location>
</feature>
<evidence type="ECO:0000256" key="10">
    <source>
        <dbReference type="ARBA" id="ARBA00022989"/>
    </source>
</evidence>
<gene>
    <name evidence="28" type="ORF">CCH79_00011447</name>
</gene>
<comment type="function">
    <text evidence="22">Mediates the voltage-dependent sodium ion permeability of excitable membranes. Assuming opened or closed conformations in response to the voltage difference across the membrane, the protein forms a sodium-selective channel through which Na(+) ions may pass in accordance with their electrochemical gradient.</text>
</comment>
<feature type="transmembrane region" description="Helical" evidence="22">
    <location>
        <begin position="363"/>
        <end position="386"/>
    </location>
</feature>
<evidence type="ECO:0000256" key="9">
    <source>
        <dbReference type="ARBA" id="ARBA00022882"/>
    </source>
</evidence>
<keyword evidence="9 22" id="KW-0851">Voltage-gated channel</keyword>
<keyword evidence="11 22" id="KW-0915">Sodium</keyword>
<dbReference type="PANTHER" id="PTHR10037:SF292">
    <property type="entry name" value="SODIUM CHANNEL PROTEIN"/>
    <property type="match status" value="1"/>
</dbReference>
<feature type="domain" description="Ion transport" evidence="24">
    <location>
        <begin position="1012"/>
        <end position="1267"/>
    </location>
</feature>
<evidence type="ECO:0000313" key="29">
    <source>
        <dbReference type="Proteomes" id="UP000250572"/>
    </source>
</evidence>
<comment type="caution">
    <text evidence="28">The sequence shown here is derived from an EMBL/GenBank/DDBJ whole genome shotgun (WGS) entry which is preliminary data.</text>
</comment>
<dbReference type="InterPro" id="IPR043203">
    <property type="entry name" value="VGCC_Ca_Na"/>
</dbReference>
<comment type="caution">
    <text evidence="22">Lacks conserved residue(s) required for the propagation of feature annotation.</text>
</comment>
<evidence type="ECO:0000256" key="15">
    <source>
        <dbReference type="ARBA" id="ARBA00023180"/>
    </source>
</evidence>
<evidence type="ECO:0000259" key="24">
    <source>
        <dbReference type="Pfam" id="PF00520"/>
    </source>
</evidence>
<feature type="transmembrane region" description="Helical" evidence="22">
    <location>
        <begin position="1144"/>
        <end position="1166"/>
    </location>
</feature>
<evidence type="ECO:0000256" key="5">
    <source>
        <dbReference type="ARBA" id="ARBA00022553"/>
    </source>
</evidence>
<dbReference type="FunFam" id="1.20.120.350:FF:000003">
    <property type="entry name" value="Voltage-dependent sodium channel"/>
    <property type="match status" value="1"/>
</dbReference>
<comment type="function">
    <text evidence="20">Pore-forming subunit of a voltage-gated sodium (Nav) channel that directly mediates the depolarizing phase of action potentials in excitable membranes. Navs, also called VGSCs (voltage-gated sodium channels) or VDSCs (voltage-dependent sodium channels), operate by switching between closed and open conformations depending on the voltage difference across the membrane. In the open conformation they allow Na(+) ions to selectively pass through the pore, along their electrochemical gradient. The influx of Na+ ions provokes membrane depolarization, initiating the propagation of electrical signals throughout cells and tissues.</text>
</comment>
<dbReference type="Pfam" id="PF06512">
    <property type="entry name" value="Na_trans_assoc"/>
    <property type="match status" value="1"/>
</dbReference>
<evidence type="ECO:0000256" key="23">
    <source>
        <dbReference type="SAM" id="MobiDB-lite"/>
    </source>
</evidence>
<evidence type="ECO:0000259" key="25">
    <source>
        <dbReference type="Pfam" id="PF06512"/>
    </source>
</evidence>
<keyword evidence="29" id="KW-1185">Reference proteome</keyword>
<keyword evidence="8" id="KW-0832">Ubl conjugation</keyword>
<feature type="domain" description="Ion transport" evidence="24">
    <location>
        <begin position="691"/>
        <end position="962"/>
    </location>
</feature>
<dbReference type="Pfam" id="PF24609">
    <property type="entry name" value="IQ_SCN5A_C"/>
    <property type="match status" value="1"/>
</dbReference>
<evidence type="ECO:0000259" key="26">
    <source>
        <dbReference type="Pfam" id="PF11933"/>
    </source>
</evidence>
<dbReference type="InterPro" id="IPR001696">
    <property type="entry name" value="Na_channel_asu"/>
</dbReference>
<feature type="transmembrane region" description="Helical" evidence="22">
    <location>
        <begin position="1043"/>
        <end position="1065"/>
    </location>
</feature>
<feature type="transmembrane region" description="Helical" evidence="22">
    <location>
        <begin position="453"/>
        <end position="480"/>
    </location>
</feature>
<dbReference type="GO" id="GO:0001518">
    <property type="term" value="C:voltage-gated sodium channel complex"/>
    <property type="evidence" value="ECO:0007669"/>
    <property type="project" value="UniProtKB-UniRule"/>
</dbReference>
<feature type="transmembrane region" description="Helical" evidence="22">
    <location>
        <begin position="1013"/>
        <end position="1031"/>
    </location>
</feature>
<evidence type="ECO:0000256" key="22">
    <source>
        <dbReference type="RuleBase" id="RU361132"/>
    </source>
</evidence>
<evidence type="ECO:0000256" key="4">
    <source>
        <dbReference type="ARBA" id="ARBA00022475"/>
    </source>
</evidence>
<evidence type="ECO:0000256" key="3">
    <source>
        <dbReference type="ARBA" id="ARBA00022461"/>
    </source>
</evidence>
<keyword evidence="17 22" id="KW-0407">Ion channel</keyword>
<dbReference type="FunFam" id="1.20.120.350:FF:000004">
    <property type="entry name" value="Sodium channel protein"/>
    <property type="match status" value="1"/>
</dbReference>
<comment type="subunit">
    <text evidence="21">Voltage-gated sodium (Nav) channels consist of an ion-conducting alpha subunit which is functional on its own associated with regulatory beta subunits.</text>
</comment>
<feature type="region of interest" description="Disordered" evidence="23">
    <location>
        <begin position="93"/>
        <end position="113"/>
    </location>
</feature>
<name>A0A315V215_GAMAF</name>
<dbReference type="CDD" id="cd13433">
    <property type="entry name" value="Na_channel_gate"/>
    <property type="match status" value="1"/>
</dbReference>
<feature type="domain" description="Voltage-gated Na+ ion channel cytoplasmic" evidence="26">
    <location>
        <begin position="138"/>
        <end position="225"/>
    </location>
</feature>
<keyword evidence="2 22" id="KW-0813">Transport</keyword>
<dbReference type="InterPro" id="IPR010526">
    <property type="entry name" value="Na_trans_assoc_dom"/>
</dbReference>
<feature type="transmembrane region" description="Helical" evidence="22">
    <location>
        <begin position="1234"/>
        <end position="1257"/>
    </location>
</feature>
<reference evidence="28 29" key="1">
    <citation type="journal article" date="2018" name="G3 (Bethesda)">
        <title>A High-Quality Reference Genome for the Invasive Mosquitofish Gambusia affinis Using a Chicago Library.</title>
        <authorList>
            <person name="Hoffberg S.L."/>
            <person name="Troendle N.J."/>
            <person name="Glenn T.C."/>
            <person name="Mahmud O."/>
            <person name="Louha S."/>
            <person name="Chalopin D."/>
            <person name="Bennetzen J.L."/>
            <person name="Mauricio R."/>
        </authorList>
    </citation>
    <scope>NUCLEOTIDE SEQUENCE [LARGE SCALE GENOMIC DNA]</scope>
    <source>
        <strain evidence="28">NE01/NJP1002.9</strain>
        <tissue evidence="28">Muscle</tissue>
    </source>
</reference>
<feature type="transmembrane region" description="Helical" evidence="22">
    <location>
        <begin position="692"/>
        <end position="711"/>
    </location>
</feature>
<dbReference type="EMBL" id="NHOQ01002364">
    <property type="protein sequence ID" value="PWA17533.1"/>
    <property type="molecule type" value="Genomic_DNA"/>
</dbReference>
<feature type="domain" description="Sodium ion transport-associated" evidence="25">
    <location>
        <begin position="494"/>
        <end position="687"/>
    </location>
</feature>
<accession>A0A315V215</accession>
<dbReference type="InterPro" id="IPR044564">
    <property type="entry name" value="Na_chnl_inactivation_gate"/>
</dbReference>
<feature type="domain" description="SCN5A-like C-terminal IQ motif" evidence="27">
    <location>
        <begin position="1379"/>
        <end position="1410"/>
    </location>
</feature>
<dbReference type="Gene3D" id="1.20.120.350">
    <property type="entry name" value="Voltage-gated potassium channels. Chain C"/>
    <property type="match status" value="3"/>
</dbReference>
<dbReference type="FunFam" id="1.20.5.1190:FF:000001">
    <property type="entry name" value="Sodium channel protein"/>
    <property type="match status" value="1"/>
</dbReference>
<evidence type="ECO:0000256" key="20">
    <source>
        <dbReference type="ARBA" id="ARBA00055248"/>
    </source>
</evidence>
<keyword evidence="5" id="KW-0597">Phosphoprotein</keyword>
<organism evidence="28 29">
    <name type="scientific">Gambusia affinis</name>
    <name type="common">Western mosquitofish</name>
    <name type="synonym">Heterandria affinis</name>
    <dbReference type="NCBI Taxonomy" id="33528"/>
    <lineage>
        <taxon>Eukaryota</taxon>
        <taxon>Metazoa</taxon>
        <taxon>Chordata</taxon>
        <taxon>Craniata</taxon>
        <taxon>Vertebrata</taxon>
        <taxon>Euteleostomi</taxon>
        <taxon>Actinopterygii</taxon>
        <taxon>Neopterygii</taxon>
        <taxon>Teleostei</taxon>
        <taxon>Neoteleostei</taxon>
        <taxon>Acanthomorphata</taxon>
        <taxon>Ovalentaria</taxon>
        <taxon>Atherinomorphae</taxon>
        <taxon>Cyprinodontiformes</taxon>
        <taxon>Poeciliidae</taxon>
        <taxon>Poeciliinae</taxon>
        <taxon>Gambusia</taxon>
    </lineage>
</organism>
<dbReference type="InterPro" id="IPR000048">
    <property type="entry name" value="IQ_motif_EF-hand-BS"/>
</dbReference>
<evidence type="ECO:0000256" key="17">
    <source>
        <dbReference type="ARBA" id="ARBA00023303"/>
    </source>
</evidence>
<evidence type="ECO:0000256" key="13">
    <source>
        <dbReference type="ARBA" id="ARBA00023136"/>
    </source>
</evidence>
<feature type="compositionally biased region" description="Acidic residues" evidence="23">
    <location>
        <begin position="1487"/>
        <end position="1499"/>
    </location>
</feature>
<dbReference type="PROSITE" id="PS50096">
    <property type="entry name" value="IQ"/>
    <property type="match status" value="1"/>
</dbReference>
<feature type="transmembrane region" description="Helical" evidence="22">
    <location>
        <begin position="931"/>
        <end position="954"/>
    </location>
</feature>
<dbReference type="Gene3D" id="1.10.238.10">
    <property type="entry name" value="EF-hand"/>
    <property type="match status" value="1"/>
</dbReference>
<keyword evidence="3 22" id="KW-0894">Sodium channel</keyword>
<evidence type="ECO:0000256" key="19">
    <source>
        <dbReference type="ARBA" id="ARBA00038083"/>
    </source>
</evidence>
<feature type="transmembrane region" description="Helical" evidence="22">
    <location>
        <begin position="1077"/>
        <end position="1096"/>
    </location>
</feature>
<dbReference type="SUPFAM" id="SSF81324">
    <property type="entry name" value="Voltage-gated potassium channels"/>
    <property type="match status" value="3"/>
</dbReference>
<dbReference type="FunFam" id="1.10.287.70:FF:000001">
    <property type="entry name" value="Sodium channel protein"/>
    <property type="match status" value="1"/>
</dbReference>
<dbReference type="STRING" id="33528.ENSGAFP00000023964"/>
<dbReference type="FunFam" id="1.20.120.350:FF:000002">
    <property type="entry name" value="Sodium channel protein"/>
    <property type="match status" value="1"/>
</dbReference>
<dbReference type="GO" id="GO:0019228">
    <property type="term" value="P:neuronal action potential"/>
    <property type="evidence" value="ECO:0007669"/>
    <property type="project" value="TreeGrafter"/>
</dbReference>
<feature type="transmembrane region" description="Helical" evidence="22">
    <location>
        <begin position="760"/>
        <end position="779"/>
    </location>
</feature>
<evidence type="ECO:0000256" key="11">
    <source>
        <dbReference type="ARBA" id="ARBA00023053"/>
    </source>
</evidence>
<keyword evidence="10 22" id="KW-1133">Transmembrane helix</keyword>
<protein>
    <recommendedName>
        <fullName evidence="22">Sodium channel protein</fullName>
    </recommendedName>
</protein>
<evidence type="ECO:0000256" key="14">
    <source>
        <dbReference type="ARBA" id="ARBA00023157"/>
    </source>
</evidence>
<evidence type="ECO:0000256" key="8">
    <source>
        <dbReference type="ARBA" id="ARBA00022843"/>
    </source>
</evidence>
<feature type="domain" description="Ion transport" evidence="24">
    <location>
        <begin position="332"/>
        <end position="475"/>
    </location>
</feature>
<keyword evidence="13 22" id="KW-0472">Membrane</keyword>
<comment type="subcellular location">
    <subcellularLocation>
        <location evidence="1 22">Cell membrane</location>
        <topology evidence="1 22">Multi-pass membrane protein</topology>
    </subcellularLocation>
</comment>
<feature type="region of interest" description="Disordered" evidence="23">
    <location>
        <begin position="1462"/>
        <end position="1499"/>
    </location>
</feature>
<evidence type="ECO:0000256" key="16">
    <source>
        <dbReference type="ARBA" id="ARBA00023201"/>
    </source>
</evidence>
<evidence type="ECO:0000259" key="27">
    <source>
        <dbReference type="Pfam" id="PF24609"/>
    </source>
</evidence>
<proteinExistence type="inferred from homology"/>
<sequence length="1499" mass="170069">MFPASHRTSPPLTKCPDGFDCLKVGRNPNYDYTSFDTFGWAFLALFRLMTQDYWEELFHQLAAKRQAQETDSVVSPELSPFCLKAGSIRRSSSRRRRSHRTLSEETAAEAAEERLEPVDEIVLPLSPLPVHPLLATLSSHPLSTRRASQNSIFSSFRPRNNSEADFADDEYSVHGDVFRSRASSTATPWKKRTGSVRSHCSQVLTPSLNINGRLSVLLDKNGIAAMGLLTPTCMPAHSMEKFKEETKPCSGADAAPRPLLQPSPSVTERCSVRRKRAHSSFSFFSDAMEELEESRQKCPPCWYAFAKKYLIWDCCPWWLKLKECVKFMVMDPFLDLGITICIVLNTLFMALEHYPMTDEFNTMLSVGNLVFTGIFTAEMVLKLVALDPYYYFQQGWNIFDGVIVCLSLMELGLSTVEGLSVLRSFRLLRVFKLAKSWPTLNTLIKIIGNSVGALGNLTLVLAIIVFIFAVVLNLFLALLLSSFSSDNLSAPEEDGDLNNIQVAIGRVHTGVSWLCGSVADLFRHGFRSQKQKAKEAEQAEQMVGNHIESNGGITGSYGEKYILPEEDSYMTNPNLTVVVPIAPGESDVEFLEEENSESSEDEDNKPRGAVMLTDLPIQETISLSEGSTVDMRKPGEEEDYLSELDDDSMEPEDCFPYLCLRHCPCCDVDTSRGLGQAWWRLRKTCYQIVEHSWFETFIIFMILLSSGALAFEDIYIERRKVIKVMLEYADKVFSYIFVLEMFLKWIAYGFKKYFTNYWCWLDFLIVDVSLISLVANSLGYSDFSAIKSLRTLRALRPLRALSRFEGMRVVVNALIGAIPSIMNVLLVCLIFWLIFSIMGVNLFAGKFGKCVNRTGFIHSVSVVNNKSDCLAMNDTQFYWTKVKVNFDNVGLGYLSLLQVATFKGWMEIMNAAVDSRGVEEQPSREINLYMYLYFVVFIIFGSFFTLNLFIGVIIDNFNQQKRKISGQDIFMTEEQKKYYNAMKKLGSKKPQKPIPRPANILQAFFFDLVSKQAFDIMIMMLIIVNMVTMMVETDEQSERMESVLNIVNLVFIVIFTTECLIKLFALRCYFFTVAWNIFDFVVIILSIIGIVLADIIEKYFVSPTLFRVIRLARIGRVLRLIRAAKGIRTLLFALMMSMPALFNIGLLLFLVMFIYAIFGMANFAYVKKQDGIDDMFNFETFGNSIICLFQISTSAGWDNLLSPIMSSPPEECDINFVNTGTNARGNCGNPSVGIAFFVSYIIISFLIVVNMYIAIILENFSVATEESTEPLSEDDFEMFYEVWEKFDSEATQFIEFSMLERFADALSEPLRIAKPNKIQLISMDLPMVSGDRIHCLDILFAFTKRVLGESGDMDTLKQQMEEKFMMTNPSKVSHEPITSTLRHKMEEVSAVIIQRCYRRHLVRRQMKQASYLYRQINYETVVDVDNAPETEGLIASMIQHFAPVAIQVEQTVEDSLFSSPPSYDSVTRVAGVSPSATVRTTSRGPEAEDPTENYEETFL</sequence>
<dbReference type="SMART" id="SM00015">
    <property type="entry name" value="IQ"/>
    <property type="match status" value="1"/>
</dbReference>
<comment type="similarity">
    <text evidence="19">Belongs to the sodium channel (TC 1.A.1.10) family. Nav1.4/SCN4A subfamily.</text>
</comment>
<evidence type="ECO:0000256" key="6">
    <source>
        <dbReference type="ARBA" id="ARBA00022692"/>
    </source>
</evidence>
<feature type="compositionally biased region" description="Polar residues" evidence="23">
    <location>
        <begin position="1474"/>
        <end position="1483"/>
    </location>
</feature>
<keyword evidence="16 22" id="KW-0739">Sodium transport</keyword>
<keyword evidence="4" id="KW-1003">Cell membrane</keyword>
<dbReference type="InterPro" id="IPR005821">
    <property type="entry name" value="Ion_trans_dom"/>
</dbReference>
<dbReference type="Pfam" id="PF00520">
    <property type="entry name" value="Ion_trans"/>
    <property type="match status" value="4"/>
</dbReference>
<keyword evidence="14" id="KW-1015">Disulfide bond</keyword>
<dbReference type="GO" id="GO:0086010">
    <property type="term" value="P:membrane depolarization during action potential"/>
    <property type="evidence" value="ECO:0007669"/>
    <property type="project" value="TreeGrafter"/>
</dbReference>
<feature type="transmembrane region" description="Helical" evidence="22">
    <location>
        <begin position="398"/>
        <end position="422"/>
    </location>
</feature>
<dbReference type="Gene3D" id="1.20.5.1190">
    <property type="entry name" value="iswi atpase"/>
    <property type="match status" value="1"/>
</dbReference>
<dbReference type="PRINTS" id="PR00170">
    <property type="entry name" value="NACHANNEL"/>
</dbReference>
<dbReference type="GO" id="GO:0005248">
    <property type="term" value="F:voltage-gated sodium channel activity"/>
    <property type="evidence" value="ECO:0007669"/>
    <property type="project" value="InterPro"/>
</dbReference>
<dbReference type="InterPro" id="IPR024583">
    <property type="entry name" value="Na_trans_cytopl"/>
</dbReference>
<dbReference type="Proteomes" id="UP000250572">
    <property type="component" value="Unassembled WGS sequence"/>
</dbReference>
<dbReference type="PANTHER" id="PTHR10037">
    <property type="entry name" value="VOLTAGE-GATED CATION CHANNEL CALCIUM AND SODIUM"/>
    <property type="match status" value="1"/>
</dbReference>
<dbReference type="Gene3D" id="1.10.287.70">
    <property type="match status" value="2"/>
</dbReference>
<evidence type="ECO:0000256" key="2">
    <source>
        <dbReference type="ARBA" id="ARBA00022448"/>
    </source>
</evidence>